<reference evidence="1 2" key="1">
    <citation type="submission" date="2024-10" db="EMBL/GenBank/DDBJ databases">
        <authorList>
            <person name="Sang B.-I."/>
            <person name="Prabhaharan D."/>
        </authorList>
    </citation>
    <scope>NUCLEOTIDE SEQUENCE [LARGE SCALE GENOMIC DNA]</scope>
    <source>
        <strain evidence="1 2">MH</strain>
    </source>
</reference>
<gene>
    <name evidence="1" type="ORF">ACGTZG_00335</name>
</gene>
<evidence type="ECO:0008006" key="3">
    <source>
        <dbReference type="Google" id="ProtNLM"/>
    </source>
</evidence>
<proteinExistence type="predicted"/>
<accession>A0ABW7DJT5</accession>
<name>A0ABW7DJT5_9FIRM</name>
<dbReference type="EMBL" id="JBIEKR010000001">
    <property type="protein sequence ID" value="MFG6271633.1"/>
    <property type="molecule type" value="Genomic_DNA"/>
</dbReference>
<evidence type="ECO:0000313" key="2">
    <source>
        <dbReference type="Proteomes" id="UP001605989"/>
    </source>
</evidence>
<protein>
    <recommendedName>
        <fullName evidence="3">RNA polymerase subunit sigma-70</fullName>
    </recommendedName>
</protein>
<dbReference type="Proteomes" id="UP001605989">
    <property type="component" value="Unassembled WGS sequence"/>
</dbReference>
<keyword evidence="2" id="KW-1185">Reference proteome</keyword>
<sequence>MSYTDTYRAVYDLAYGLLRAENGDEYADQILQEIDTKCGLD</sequence>
<comment type="caution">
    <text evidence="1">The sequence shown here is derived from an EMBL/GenBank/DDBJ whole genome shotgun (WGS) entry which is preliminary data.</text>
</comment>
<organism evidence="1 2">
    <name type="scientific">Megasphaera hexanoica</name>
    <dbReference type="NCBI Taxonomy" id="1675036"/>
    <lineage>
        <taxon>Bacteria</taxon>
        <taxon>Bacillati</taxon>
        <taxon>Bacillota</taxon>
        <taxon>Negativicutes</taxon>
        <taxon>Veillonellales</taxon>
        <taxon>Veillonellaceae</taxon>
        <taxon>Megasphaera</taxon>
    </lineage>
</organism>
<evidence type="ECO:0000313" key="1">
    <source>
        <dbReference type="EMBL" id="MFG6271633.1"/>
    </source>
</evidence>
<dbReference type="RefSeq" id="WP_257536509.1">
    <property type="nucleotide sequence ID" value="NZ_CP011940.1"/>
</dbReference>